<dbReference type="PANTHER" id="PTHR11070:SF2">
    <property type="entry name" value="ATP-DEPENDENT DNA HELICASE SRS2"/>
    <property type="match status" value="1"/>
</dbReference>
<protein>
    <recommendedName>
        <fullName evidence="9">DNA 3'-5' helicase</fullName>
        <ecNumber evidence="9">5.6.2.4</ecNumber>
    </recommendedName>
    <alternativeName>
        <fullName evidence="10">DNA 3'-5' helicase II</fullName>
    </alternativeName>
</protein>
<dbReference type="CDD" id="cd17932">
    <property type="entry name" value="DEXQc_UvrD"/>
    <property type="match status" value="1"/>
</dbReference>
<dbReference type="Pfam" id="PF00580">
    <property type="entry name" value="UvrD-helicase"/>
    <property type="match status" value="1"/>
</dbReference>
<dbReference type="EMBL" id="VOHW01000031">
    <property type="protein sequence ID" value="TWV57234.1"/>
    <property type="molecule type" value="Genomic_DNA"/>
</dbReference>
<evidence type="ECO:0000256" key="2">
    <source>
        <dbReference type="ARBA" id="ARBA00022741"/>
    </source>
</evidence>
<comment type="similarity">
    <text evidence="1">Belongs to the helicase family. UvrD subfamily.</text>
</comment>
<dbReference type="Gene3D" id="3.40.50.300">
    <property type="entry name" value="P-loop containing nucleotide triphosphate hydrolases"/>
    <property type="match status" value="2"/>
</dbReference>
<dbReference type="InterPro" id="IPR013986">
    <property type="entry name" value="DExx_box_DNA_helicase_dom_sf"/>
</dbReference>
<proteinExistence type="inferred from homology"/>
<comment type="caution">
    <text evidence="14">The sequence shown here is derived from an EMBL/GenBank/DDBJ whole genome shotgun (WGS) entry which is preliminary data.</text>
</comment>
<evidence type="ECO:0000256" key="6">
    <source>
        <dbReference type="ARBA" id="ARBA00023125"/>
    </source>
</evidence>
<dbReference type="Pfam" id="PF13361">
    <property type="entry name" value="UvrD_C"/>
    <property type="match status" value="1"/>
</dbReference>
<accession>A0A5C6K4H2</accession>
<dbReference type="PANTHER" id="PTHR11070">
    <property type="entry name" value="UVRD / RECB / PCRA DNA HELICASE FAMILY MEMBER"/>
    <property type="match status" value="1"/>
</dbReference>
<evidence type="ECO:0000256" key="4">
    <source>
        <dbReference type="ARBA" id="ARBA00022806"/>
    </source>
</evidence>
<dbReference type="InterPro" id="IPR000212">
    <property type="entry name" value="DNA_helicase_UvrD/REP"/>
</dbReference>
<dbReference type="GO" id="GO:0043138">
    <property type="term" value="F:3'-5' DNA helicase activity"/>
    <property type="evidence" value="ECO:0007669"/>
    <property type="project" value="UniProtKB-EC"/>
</dbReference>
<dbReference type="EC" id="5.6.2.4" evidence="9"/>
<dbReference type="GO" id="GO:0005524">
    <property type="term" value="F:ATP binding"/>
    <property type="evidence" value="ECO:0007669"/>
    <property type="project" value="UniProtKB-UniRule"/>
</dbReference>
<keyword evidence="2 12" id="KW-0547">Nucleotide-binding</keyword>
<evidence type="ECO:0000259" key="13">
    <source>
        <dbReference type="PROSITE" id="PS51198"/>
    </source>
</evidence>
<evidence type="ECO:0000256" key="9">
    <source>
        <dbReference type="ARBA" id="ARBA00034808"/>
    </source>
</evidence>
<dbReference type="GO" id="GO:0000725">
    <property type="term" value="P:recombinational repair"/>
    <property type="evidence" value="ECO:0007669"/>
    <property type="project" value="TreeGrafter"/>
</dbReference>
<feature type="domain" description="UvrD-like helicase ATP-binding" evidence="13">
    <location>
        <begin position="19"/>
        <end position="297"/>
    </location>
</feature>
<keyword evidence="3 12" id="KW-0378">Hydrolase</keyword>
<dbReference type="SUPFAM" id="SSF52540">
    <property type="entry name" value="P-loop containing nucleoside triphosphate hydrolases"/>
    <property type="match status" value="1"/>
</dbReference>
<dbReference type="GO" id="GO:0003677">
    <property type="term" value="F:DNA binding"/>
    <property type="evidence" value="ECO:0007669"/>
    <property type="project" value="UniProtKB-KW"/>
</dbReference>
<dbReference type="Gene3D" id="1.10.10.160">
    <property type="match status" value="1"/>
</dbReference>
<name>A0A5C6K4H2_PARDI</name>
<dbReference type="InterPro" id="IPR014016">
    <property type="entry name" value="UvrD-like_ATP-bd"/>
</dbReference>
<evidence type="ECO:0000256" key="12">
    <source>
        <dbReference type="PROSITE-ProRule" id="PRU00560"/>
    </source>
</evidence>
<keyword evidence="7" id="KW-0413">Isomerase</keyword>
<gene>
    <name evidence="14" type="ORF">FSA05_23565</name>
</gene>
<evidence type="ECO:0000256" key="11">
    <source>
        <dbReference type="ARBA" id="ARBA00048988"/>
    </source>
</evidence>
<evidence type="ECO:0000313" key="14">
    <source>
        <dbReference type="EMBL" id="TWV57234.1"/>
    </source>
</evidence>
<comment type="catalytic activity">
    <reaction evidence="8">
        <text>Couples ATP hydrolysis with the unwinding of duplex DNA by translocating in the 3'-5' direction.</text>
        <dbReference type="EC" id="5.6.2.4"/>
    </reaction>
</comment>
<sequence>MLMYQNEIEIIKSRIENKHQGDEKQLEIIFSPNKRLLVEAPAGYGKTHTMVSRIAYLISIGKLPVPKKLLALTFSVNAAYKIKKDVSKNIPELLQDLGKQINIKEKIYVSNYHGFCRSILKKYGHRLHPALSNLDTLQSVDDSRSDSIMRVFNNISIDEANVLSEFNAGVKNIKGKYLKENIDKYNSIVISKLLIKNAIPYNAIITLTIKLFKEQIGILEFYRNYYTSILVDEFQDTNLLSYWLLNFLITDKTNILLLGDSLQRIYGFIGAVPNLLSHAQNTFNLQLISLEKNYRFASNENMLQLDKIIRQNAITPFDNPNSLKSKVEFNIYDNQEEEALQVVIKSQKILQNDSFAKVAILAKQRGPNIEHIIKTFNHNKIPFFYGLFTDEDSEYITFNRKCLYEFIELLKSNSKITKKIGKKHIDKIREIYINNDSVLVKALLELLEIFWVQLFVDYSFLSNEDKINLIKDTFEHNGIKQYMEFLNTSIIISTVHAAKGLEWDYVILPDMEKDSFPNWYGLCGRCKNGNDCNFVMTKDIEKSFFEELSVFYVAVTRAKKQVFFTASHKQLTNRGIFEKNYSCFMKLPGIEYIQTV</sequence>
<organism evidence="14 15">
    <name type="scientific">Parabacteroides distasonis</name>
    <dbReference type="NCBI Taxonomy" id="823"/>
    <lineage>
        <taxon>Bacteria</taxon>
        <taxon>Pseudomonadati</taxon>
        <taxon>Bacteroidota</taxon>
        <taxon>Bacteroidia</taxon>
        <taxon>Bacteroidales</taxon>
        <taxon>Tannerellaceae</taxon>
        <taxon>Parabacteroides</taxon>
    </lineage>
</organism>
<dbReference type="PROSITE" id="PS51198">
    <property type="entry name" value="UVRD_HELICASE_ATP_BIND"/>
    <property type="match status" value="1"/>
</dbReference>
<dbReference type="Proteomes" id="UP000315827">
    <property type="component" value="Unassembled WGS sequence"/>
</dbReference>
<evidence type="ECO:0000256" key="3">
    <source>
        <dbReference type="ARBA" id="ARBA00022801"/>
    </source>
</evidence>
<keyword evidence="4 12" id="KW-0347">Helicase</keyword>
<evidence type="ECO:0000256" key="7">
    <source>
        <dbReference type="ARBA" id="ARBA00023235"/>
    </source>
</evidence>
<reference evidence="14 15" key="1">
    <citation type="submission" date="2019-07" db="EMBL/GenBank/DDBJ databases">
        <title>Genome sequencing of Parabacteroides distasonis iSURF_7.</title>
        <authorList>
            <person name="Degefu H.N."/>
            <person name="Ruoff K.L."/>
            <person name="Price C.E."/>
            <person name="Valls R.A."/>
            <person name="O'Toole G.A."/>
        </authorList>
    </citation>
    <scope>NUCLEOTIDE SEQUENCE [LARGE SCALE GENOMIC DNA]</scope>
    <source>
        <strain evidence="14 15">CFPLTA003_1B</strain>
    </source>
</reference>
<dbReference type="GO" id="GO:0016887">
    <property type="term" value="F:ATP hydrolysis activity"/>
    <property type="evidence" value="ECO:0007669"/>
    <property type="project" value="RHEA"/>
</dbReference>
<keyword evidence="5 12" id="KW-0067">ATP-binding</keyword>
<keyword evidence="6" id="KW-0238">DNA-binding</keyword>
<dbReference type="AlphaFoldDB" id="A0A5C6K4H2"/>
<evidence type="ECO:0000313" key="15">
    <source>
        <dbReference type="Proteomes" id="UP000315827"/>
    </source>
</evidence>
<dbReference type="InterPro" id="IPR014017">
    <property type="entry name" value="DNA_helicase_UvrD-like_C"/>
</dbReference>
<evidence type="ECO:0000256" key="5">
    <source>
        <dbReference type="ARBA" id="ARBA00022840"/>
    </source>
</evidence>
<evidence type="ECO:0000256" key="1">
    <source>
        <dbReference type="ARBA" id="ARBA00009922"/>
    </source>
</evidence>
<evidence type="ECO:0000256" key="10">
    <source>
        <dbReference type="ARBA" id="ARBA00034923"/>
    </source>
</evidence>
<comment type="catalytic activity">
    <reaction evidence="11">
        <text>ATP + H2O = ADP + phosphate + H(+)</text>
        <dbReference type="Rhea" id="RHEA:13065"/>
        <dbReference type="ChEBI" id="CHEBI:15377"/>
        <dbReference type="ChEBI" id="CHEBI:15378"/>
        <dbReference type="ChEBI" id="CHEBI:30616"/>
        <dbReference type="ChEBI" id="CHEBI:43474"/>
        <dbReference type="ChEBI" id="CHEBI:456216"/>
        <dbReference type="EC" id="5.6.2.4"/>
    </reaction>
</comment>
<evidence type="ECO:0000256" key="8">
    <source>
        <dbReference type="ARBA" id="ARBA00034617"/>
    </source>
</evidence>
<dbReference type="InterPro" id="IPR027417">
    <property type="entry name" value="P-loop_NTPase"/>
</dbReference>
<feature type="binding site" evidence="12">
    <location>
        <begin position="40"/>
        <end position="47"/>
    </location>
    <ligand>
        <name>ATP</name>
        <dbReference type="ChEBI" id="CHEBI:30616"/>
    </ligand>
</feature>